<accession>A0ABS1UZX5</accession>
<keyword evidence="2" id="KW-0732">Signal</keyword>
<sequence length="325" mass="33399">MSGTLPRRALVAGGAAFAALPLVARAQSWPSQPIRLVVPYAPGGTTDLTARLVAAGLAARLGQPVLVDNRPGAGATLASAQVAAAVPDGLTLLMSNIASHAIAPALYRSLRYDAVRDFTHVALVVENPSVFAANSRFAPEGLPQVVELSHRTAEGIDIASSGSGSSNHLLIVQFAEATGARVHHIPYRGAGPAMTDVIAGVVPMMSDSLPSAVGHIRAGSVRAVAMSSTKRHPAFPEVPTFREQGIDLVSTSWFGISGPAGLPPAIVERLAMAVASVLAEPATAARFAELGGTVRMMSPGAYNEFVMAEVARWAPIVAASGAQVD</sequence>
<feature type="signal peptide" evidence="2">
    <location>
        <begin position="1"/>
        <end position="26"/>
    </location>
</feature>
<keyword evidence="4" id="KW-1185">Reference proteome</keyword>
<evidence type="ECO:0000256" key="1">
    <source>
        <dbReference type="ARBA" id="ARBA00006987"/>
    </source>
</evidence>
<dbReference type="Gene3D" id="3.40.190.150">
    <property type="entry name" value="Bordetella uptake gene, domain 1"/>
    <property type="match status" value="1"/>
</dbReference>
<dbReference type="InterPro" id="IPR005064">
    <property type="entry name" value="BUG"/>
</dbReference>
<protein>
    <submittedName>
        <fullName evidence="3">Tripartite tricarboxylate transporter substrate binding protein</fullName>
    </submittedName>
</protein>
<organism evidence="3 4">
    <name type="scientific">Belnapia mucosa</name>
    <dbReference type="NCBI Taxonomy" id="2804532"/>
    <lineage>
        <taxon>Bacteria</taxon>
        <taxon>Pseudomonadati</taxon>
        <taxon>Pseudomonadota</taxon>
        <taxon>Alphaproteobacteria</taxon>
        <taxon>Acetobacterales</taxon>
        <taxon>Roseomonadaceae</taxon>
        <taxon>Belnapia</taxon>
    </lineage>
</organism>
<dbReference type="SUPFAM" id="SSF53850">
    <property type="entry name" value="Periplasmic binding protein-like II"/>
    <property type="match status" value="1"/>
</dbReference>
<dbReference type="PANTHER" id="PTHR42928">
    <property type="entry name" value="TRICARBOXYLATE-BINDING PROTEIN"/>
    <property type="match status" value="1"/>
</dbReference>
<dbReference type="PANTHER" id="PTHR42928:SF5">
    <property type="entry name" value="BLR1237 PROTEIN"/>
    <property type="match status" value="1"/>
</dbReference>
<evidence type="ECO:0000313" key="4">
    <source>
        <dbReference type="Proteomes" id="UP000606490"/>
    </source>
</evidence>
<comment type="caution">
    <text evidence="3">The sequence shown here is derived from an EMBL/GenBank/DDBJ whole genome shotgun (WGS) entry which is preliminary data.</text>
</comment>
<dbReference type="Gene3D" id="3.40.190.10">
    <property type="entry name" value="Periplasmic binding protein-like II"/>
    <property type="match status" value="1"/>
</dbReference>
<dbReference type="InterPro" id="IPR042100">
    <property type="entry name" value="Bug_dom1"/>
</dbReference>
<dbReference type="RefSeq" id="WP_202824093.1">
    <property type="nucleotide sequence ID" value="NZ_JAEUXJ010000001.1"/>
</dbReference>
<comment type="similarity">
    <text evidence="1">Belongs to the UPF0065 (bug) family.</text>
</comment>
<dbReference type="Pfam" id="PF03401">
    <property type="entry name" value="TctC"/>
    <property type="match status" value="1"/>
</dbReference>
<name>A0ABS1UZX5_9PROT</name>
<feature type="chain" id="PRO_5047171605" evidence="2">
    <location>
        <begin position="27"/>
        <end position="325"/>
    </location>
</feature>
<dbReference type="Proteomes" id="UP000606490">
    <property type="component" value="Unassembled WGS sequence"/>
</dbReference>
<dbReference type="EMBL" id="JAEUXJ010000001">
    <property type="protein sequence ID" value="MBL6454386.1"/>
    <property type="molecule type" value="Genomic_DNA"/>
</dbReference>
<evidence type="ECO:0000313" key="3">
    <source>
        <dbReference type="EMBL" id="MBL6454386.1"/>
    </source>
</evidence>
<proteinExistence type="inferred from homology"/>
<reference evidence="3 4" key="1">
    <citation type="submission" date="2021-01" db="EMBL/GenBank/DDBJ databases">
        <title>Belnapia mucosa sp. nov. and Belnapia arida sp. nov., isolated from the Tabernas Desert (Almeria, Spain).</title>
        <authorList>
            <person name="Molina-Menor E."/>
            <person name="Vidal-Verdu A."/>
            <person name="Calonge A."/>
            <person name="Satari L."/>
            <person name="Pereto Magraner J."/>
            <person name="Porcar Miralles M."/>
        </authorList>
    </citation>
    <scope>NUCLEOTIDE SEQUENCE [LARGE SCALE GENOMIC DNA]</scope>
    <source>
        <strain evidence="3 4">T6</strain>
    </source>
</reference>
<gene>
    <name evidence="3" type="ORF">JMJ55_03555</name>
</gene>
<evidence type="ECO:0000256" key="2">
    <source>
        <dbReference type="SAM" id="SignalP"/>
    </source>
</evidence>
<dbReference type="PIRSF" id="PIRSF017082">
    <property type="entry name" value="YflP"/>
    <property type="match status" value="1"/>
</dbReference>